<evidence type="ECO:0000313" key="1">
    <source>
        <dbReference type="EMBL" id="OIQ90058.1"/>
    </source>
</evidence>
<accession>A0A1J5R3N3</accession>
<proteinExistence type="predicted"/>
<protein>
    <submittedName>
        <fullName evidence="1">Uncharacterized protein</fullName>
    </submittedName>
</protein>
<reference evidence="1" key="1">
    <citation type="submission" date="2016-10" db="EMBL/GenBank/DDBJ databases">
        <title>Sequence of Gallionella enrichment culture.</title>
        <authorList>
            <person name="Poehlein A."/>
            <person name="Muehling M."/>
            <person name="Daniel R."/>
        </authorList>
    </citation>
    <scope>NUCLEOTIDE SEQUENCE</scope>
</reference>
<name>A0A1J5R3N3_9ZZZZ</name>
<dbReference type="AlphaFoldDB" id="A0A1J5R3N3"/>
<organism evidence="1">
    <name type="scientific">mine drainage metagenome</name>
    <dbReference type="NCBI Taxonomy" id="410659"/>
    <lineage>
        <taxon>unclassified sequences</taxon>
        <taxon>metagenomes</taxon>
        <taxon>ecological metagenomes</taxon>
    </lineage>
</organism>
<gene>
    <name evidence="1" type="ORF">GALL_280570</name>
</gene>
<sequence>MLDADAAAGGQRGDGDQACYALRRLKHSGIEIYRPEGSEMVSEESARPR</sequence>
<comment type="caution">
    <text evidence="1">The sequence shown here is derived from an EMBL/GenBank/DDBJ whole genome shotgun (WGS) entry which is preliminary data.</text>
</comment>
<dbReference type="EMBL" id="MLJW01000306">
    <property type="protein sequence ID" value="OIQ90058.1"/>
    <property type="molecule type" value="Genomic_DNA"/>
</dbReference>